<accession>A0A484KXC0</accession>
<dbReference type="Proteomes" id="UP000595140">
    <property type="component" value="Unassembled WGS sequence"/>
</dbReference>
<gene>
    <name evidence="1" type="ORF">CCAM_LOCUS8732</name>
</gene>
<organism evidence="1 2">
    <name type="scientific">Cuscuta campestris</name>
    <dbReference type="NCBI Taxonomy" id="132261"/>
    <lineage>
        <taxon>Eukaryota</taxon>
        <taxon>Viridiplantae</taxon>
        <taxon>Streptophyta</taxon>
        <taxon>Embryophyta</taxon>
        <taxon>Tracheophyta</taxon>
        <taxon>Spermatophyta</taxon>
        <taxon>Magnoliopsida</taxon>
        <taxon>eudicotyledons</taxon>
        <taxon>Gunneridae</taxon>
        <taxon>Pentapetalae</taxon>
        <taxon>asterids</taxon>
        <taxon>lamiids</taxon>
        <taxon>Solanales</taxon>
        <taxon>Convolvulaceae</taxon>
        <taxon>Cuscuteae</taxon>
        <taxon>Cuscuta</taxon>
        <taxon>Cuscuta subgen. Grammica</taxon>
        <taxon>Cuscuta sect. Cleistogrammica</taxon>
    </lineage>
</organism>
<dbReference type="EMBL" id="OOIL02000560">
    <property type="protein sequence ID" value="VFQ66956.1"/>
    <property type="molecule type" value="Genomic_DNA"/>
</dbReference>
<reference evidence="1 2" key="1">
    <citation type="submission" date="2018-04" db="EMBL/GenBank/DDBJ databases">
        <authorList>
            <person name="Vogel A."/>
        </authorList>
    </citation>
    <scope>NUCLEOTIDE SEQUENCE [LARGE SCALE GENOMIC DNA]</scope>
</reference>
<proteinExistence type="predicted"/>
<sequence>MVEAKMVEYQQTLKTYHDNKVEPHYFHVGDEVLRRREDICFPAMYGLYPSLGVGYGLQRGPGGSGGRGTGTGTTRSGAVSVSGLLLEGVVGDDPQLRHLRAWHGDVDVGGDDEVHDEEGVEQAPLGGEGSAIRHVNHDEFCPIDQGAVHDGVNRLQVFIEERGVAAIPGAENPGEDVQEKALLRWGRVDRRCAAVVDQVGDPKLANDDRLVVEDPIVATVRHDVVPSDGPPCDPYKSQQVNLYVVEIDVAVDGVLVTAQI</sequence>
<evidence type="ECO:0000313" key="1">
    <source>
        <dbReference type="EMBL" id="VFQ66956.1"/>
    </source>
</evidence>
<dbReference type="AlphaFoldDB" id="A0A484KXC0"/>
<keyword evidence="2" id="KW-1185">Reference proteome</keyword>
<evidence type="ECO:0000313" key="2">
    <source>
        <dbReference type="Proteomes" id="UP000595140"/>
    </source>
</evidence>
<protein>
    <submittedName>
        <fullName evidence="1">Uncharacterized protein</fullName>
    </submittedName>
</protein>
<name>A0A484KXC0_9ASTE</name>